<dbReference type="SMART" id="SM00278">
    <property type="entry name" value="HhH1"/>
    <property type="match status" value="2"/>
</dbReference>
<name>A0ABV7VQ79_9GAMM</name>
<accession>A0ABV7VQ79</accession>
<dbReference type="InterPro" id="IPR003583">
    <property type="entry name" value="Hlx-hairpin-Hlx_DNA-bd_motif"/>
</dbReference>
<comment type="caution">
    <text evidence="3">The sequence shown here is derived from an EMBL/GenBank/DDBJ whole genome shotgun (WGS) entry which is preliminary data.</text>
</comment>
<dbReference type="PANTHER" id="PTHR21180:SF32">
    <property type="entry name" value="ENDONUCLEASE_EXONUCLEASE_PHOSPHATASE FAMILY DOMAIN-CONTAINING PROTEIN 1"/>
    <property type="match status" value="1"/>
</dbReference>
<evidence type="ECO:0000259" key="2">
    <source>
        <dbReference type="SMART" id="SM00278"/>
    </source>
</evidence>
<keyword evidence="1" id="KW-0732">Signal</keyword>
<sequence length="96" mass="10226">MKWIVKSALTALFVLASINSLAEQPATPIDINSASAEELTMLNGIGETKANAIVAYREQKGPFTSAEELVLVKGIGEALVAKNRDRISVSQANDKP</sequence>
<feature type="domain" description="Helix-hairpin-helix DNA-binding motif class 1" evidence="2">
    <location>
        <begin position="67"/>
        <end position="86"/>
    </location>
</feature>
<dbReference type="GO" id="GO:0003677">
    <property type="term" value="F:DNA binding"/>
    <property type="evidence" value="ECO:0007669"/>
    <property type="project" value="UniProtKB-KW"/>
</dbReference>
<keyword evidence="3" id="KW-0238">DNA-binding</keyword>
<evidence type="ECO:0000313" key="3">
    <source>
        <dbReference type="EMBL" id="MFC3679649.1"/>
    </source>
</evidence>
<reference evidence="4" key="1">
    <citation type="journal article" date="2019" name="Int. J. Syst. Evol. Microbiol.">
        <title>The Global Catalogue of Microorganisms (GCM) 10K type strain sequencing project: providing services to taxonomists for standard genome sequencing and annotation.</title>
        <authorList>
            <consortium name="The Broad Institute Genomics Platform"/>
            <consortium name="The Broad Institute Genome Sequencing Center for Infectious Disease"/>
            <person name="Wu L."/>
            <person name="Ma J."/>
        </authorList>
    </citation>
    <scope>NUCLEOTIDE SEQUENCE [LARGE SCALE GENOMIC DNA]</scope>
    <source>
        <strain evidence="4">KCTC 42424</strain>
    </source>
</reference>
<dbReference type="SUPFAM" id="SSF47781">
    <property type="entry name" value="RuvA domain 2-like"/>
    <property type="match status" value="1"/>
</dbReference>
<dbReference type="Gene3D" id="1.10.150.280">
    <property type="entry name" value="AF1531-like domain"/>
    <property type="match status" value="1"/>
</dbReference>
<protein>
    <submittedName>
        <fullName evidence="3">ComEA family DNA-binding protein</fullName>
    </submittedName>
</protein>
<dbReference type="InterPro" id="IPR004509">
    <property type="entry name" value="Competence_ComEA_HhH"/>
</dbReference>
<feature type="domain" description="Helix-hairpin-helix DNA-binding motif class 1" evidence="2">
    <location>
        <begin position="37"/>
        <end position="56"/>
    </location>
</feature>
<dbReference type="EMBL" id="JBHRYB010000005">
    <property type="protein sequence ID" value="MFC3679649.1"/>
    <property type="molecule type" value="Genomic_DNA"/>
</dbReference>
<organism evidence="3 4">
    <name type="scientific">Bacterioplanoides pacificum</name>
    <dbReference type="NCBI Taxonomy" id="1171596"/>
    <lineage>
        <taxon>Bacteria</taxon>
        <taxon>Pseudomonadati</taxon>
        <taxon>Pseudomonadota</taxon>
        <taxon>Gammaproteobacteria</taxon>
        <taxon>Oceanospirillales</taxon>
        <taxon>Oceanospirillaceae</taxon>
        <taxon>Bacterioplanoides</taxon>
    </lineage>
</organism>
<dbReference type="InterPro" id="IPR010994">
    <property type="entry name" value="RuvA_2-like"/>
</dbReference>
<proteinExistence type="predicted"/>
<dbReference type="InterPro" id="IPR051675">
    <property type="entry name" value="Endo/Exo/Phosphatase_dom_1"/>
</dbReference>
<gene>
    <name evidence="3" type="ORF">ACFOMG_05920</name>
</gene>
<evidence type="ECO:0000313" key="4">
    <source>
        <dbReference type="Proteomes" id="UP001595722"/>
    </source>
</evidence>
<dbReference type="Pfam" id="PF12836">
    <property type="entry name" value="HHH_3"/>
    <property type="match status" value="1"/>
</dbReference>
<dbReference type="RefSeq" id="WP_376865395.1">
    <property type="nucleotide sequence ID" value="NZ_JBHRYB010000005.1"/>
</dbReference>
<dbReference type="PANTHER" id="PTHR21180">
    <property type="entry name" value="ENDONUCLEASE/EXONUCLEASE/PHOSPHATASE FAMILY DOMAIN-CONTAINING PROTEIN 1"/>
    <property type="match status" value="1"/>
</dbReference>
<feature type="signal peptide" evidence="1">
    <location>
        <begin position="1"/>
        <end position="22"/>
    </location>
</feature>
<dbReference type="NCBIfam" id="TIGR00426">
    <property type="entry name" value="competence protein ComEA helix-hairpin-helix repeat region"/>
    <property type="match status" value="1"/>
</dbReference>
<feature type="chain" id="PRO_5045416488" evidence="1">
    <location>
        <begin position="23"/>
        <end position="96"/>
    </location>
</feature>
<evidence type="ECO:0000256" key="1">
    <source>
        <dbReference type="SAM" id="SignalP"/>
    </source>
</evidence>
<keyword evidence="4" id="KW-1185">Reference proteome</keyword>
<dbReference type="Proteomes" id="UP001595722">
    <property type="component" value="Unassembled WGS sequence"/>
</dbReference>